<evidence type="ECO:0000256" key="3">
    <source>
        <dbReference type="ARBA" id="ARBA00007588"/>
    </source>
</evidence>
<dbReference type="InterPro" id="IPR025700">
    <property type="entry name" value="Lys/Orn_oxygenase"/>
</dbReference>
<dbReference type="InterPro" id="IPR036188">
    <property type="entry name" value="FAD/NAD-bd_sf"/>
</dbReference>
<dbReference type="AlphaFoldDB" id="A0A0G2DVJ7"/>
<feature type="region of interest" description="Disordered" evidence="13">
    <location>
        <begin position="1"/>
        <end position="20"/>
    </location>
</feature>
<evidence type="ECO:0000313" key="15">
    <source>
        <dbReference type="Proteomes" id="UP000053317"/>
    </source>
</evidence>
<evidence type="ECO:0000256" key="7">
    <source>
        <dbReference type="ARBA" id="ARBA00022827"/>
    </source>
</evidence>
<evidence type="ECO:0000256" key="10">
    <source>
        <dbReference type="ARBA" id="ARBA00030351"/>
    </source>
</evidence>
<keyword evidence="6" id="KW-0285">Flavoprotein</keyword>
<dbReference type="EC" id="1.14.13.196" evidence="4"/>
<dbReference type="Gene3D" id="3.50.50.60">
    <property type="entry name" value="FAD/NAD(P)-binding domain"/>
    <property type="match status" value="1"/>
</dbReference>
<organism evidence="14 15">
    <name type="scientific">Phaeomoniella chlamydospora</name>
    <name type="common">Phaeoacremonium chlamydosporum</name>
    <dbReference type="NCBI Taxonomy" id="158046"/>
    <lineage>
        <taxon>Eukaryota</taxon>
        <taxon>Fungi</taxon>
        <taxon>Dikarya</taxon>
        <taxon>Ascomycota</taxon>
        <taxon>Pezizomycotina</taxon>
        <taxon>Eurotiomycetes</taxon>
        <taxon>Chaetothyriomycetidae</taxon>
        <taxon>Phaeomoniellales</taxon>
        <taxon>Phaeomoniellaceae</taxon>
        <taxon>Phaeomoniella</taxon>
    </lineage>
</organism>
<evidence type="ECO:0000256" key="12">
    <source>
        <dbReference type="ARBA" id="ARBA00049248"/>
    </source>
</evidence>
<gene>
    <name evidence="14" type="ORF">UCRPC4_g06534</name>
</gene>
<dbReference type="Proteomes" id="UP000053317">
    <property type="component" value="Unassembled WGS sequence"/>
</dbReference>
<comment type="catalytic activity">
    <reaction evidence="12">
        <text>L-ornithine + NADH + O2 = N(5)-hydroxy-L-ornithine + NAD(+) + H2O</text>
        <dbReference type="Rhea" id="RHEA:41512"/>
        <dbReference type="ChEBI" id="CHEBI:15377"/>
        <dbReference type="ChEBI" id="CHEBI:15379"/>
        <dbReference type="ChEBI" id="CHEBI:46911"/>
        <dbReference type="ChEBI" id="CHEBI:57540"/>
        <dbReference type="ChEBI" id="CHEBI:57945"/>
        <dbReference type="ChEBI" id="CHEBI:78275"/>
        <dbReference type="EC" id="1.14.13.196"/>
    </reaction>
</comment>
<name>A0A0G2DVJ7_PHACM</name>
<evidence type="ECO:0000256" key="4">
    <source>
        <dbReference type="ARBA" id="ARBA00012881"/>
    </source>
</evidence>
<evidence type="ECO:0000313" key="14">
    <source>
        <dbReference type="EMBL" id="KKY14947.1"/>
    </source>
</evidence>
<comment type="catalytic activity">
    <reaction evidence="11">
        <text>L-ornithine + NADPH + O2 = N(5)-hydroxy-L-ornithine + NADP(+) + H2O</text>
        <dbReference type="Rhea" id="RHEA:41508"/>
        <dbReference type="ChEBI" id="CHEBI:15377"/>
        <dbReference type="ChEBI" id="CHEBI:15379"/>
        <dbReference type="ChEBI" id="CHEBI:46911"/>
        <dbReference type="ChEBI" id="CHEBI:57783"/>
        <dbReference type="ChEBI" id="CHEBI:58349"/>
        <dbReference type="ChEBI" id="CHEBI:78275"/>
        <dbReference type="EC" id="1.14.13.196"/>
    </reaction>
</comment>
<comment type="caution">
    <text evidence="14">The sequence shown here is derived from an EMBL/GenBank/DDBJ whole genome shotgun (WGS) entry which is preliminary data.</text>
</comment>
<reference evidence="14 15" key="2">
    <citation type="submission" date="2015-05" db="EMBL/GenBank/DDBJ databases">
        <authorList>
            <person name="Morales-Cruz A."/>
            <person name="Amrine K.C."/>
            <person name="Cantu D."/>
        </authorList>
    </citation>
    <scope>NUCLEOTIDE SEQUENCE [LARGE SCALE GENOMIC DNA]</scope>
    <source>
        <strain evidence="14">UCRPC4</strain>
    </source>
</reference>
<evidence type="ECO:0000256" key="13">
    <source>
        <dbReference type="SAM" id="MobiDB-lite"/>
    </source>
</evidence>
<dbReference type="GO" id="GO:0004497">
    <property type="term" value="F:monooxygenase activity"/>
    <property type="evidence" value="ECO:0007669"/>
    <property type="project" value="UniProtKB-KW"/>
</dbReference>
<evidence type="ECO:0000256" key="5">
    <source>
        <dbReference type="ARBA" id="ARBA00018612"/>
    </source>
</evidence>
<dbReference type="EMBL" id="LCWF01000199">
    <property type="protein sequence ID" value="KKY14947.1"/>
    <property type="molecule type" value="Genomic_DNA"/>
</dbReference>
<dbReference type="SUPFAM" id="SSF51905">
    <property type="entry name" value="FAD/NAD(P)-binding domain"/>
    <property type="match status" value="1"/>
</dbReference>
<comment type="pathway">
    <text evidence="2">Siderophore biosynthesis.</text>
</comment>
<evidence type="ECO:0000256" key="11">
    <source>
        <dbReference type="ARBA" id="ARBA00047598"/>
    </source>
</evidence>
<keyword evidence="15" id="KW-1185">Reference proteome</keyword>
<protein>
    <recommendedName>
        <fullName evidence="5">L-ornithine N(5)-monooxygenase</fullName>
        <ecNumber evidence="4">1.14.13.196</ecNumber>
    </recommendedName>
    <alternativeName>
        <fullName evidence="10">L-ornithine N(5)-oxygenase</fullName>
    </alternativeName>
</protein>
<accession>A0A0G2DVJ7</accession>
<evidence type="ECO:0000256" key="6">
    <source>
        <dbReference type="ARBA" id="ARBA00022630"/>
    </source>
</evidence>
<dbReference type="PANTHER" id="PTHR42802:SF1">
    <property type="entry name" value="L-ORNITHINE N(5)-MONOOXYGENASE"/>
    <property type="match status" value="1"/>
</dbReference>
<dbReference type="GO" id="GO:0006879">
    <property type="term" value="P:intracellular iron ion homeostasis"/>
    <property type="evidence" value="ECO:0007669"/>
    <property type="project" value="TreeGrafter"/>
</dbReference>
<dbReference type="PANTHER" id="PTHR42802">
    <property type="entry name" value="MONOOXYGENASE"/>
    <property type="match status" value="1"/>
</dbReference>
<keyword evidence="7" id="KW-0274">FAD</keyword>
<evidence type="ECO:0000256" key="9">
    <source>
        <dbReference type="ARBA" id="ARBA00023002"/>
    </source>
</evidence>
<reference evidence="14 15" key="1">
    <citation type="submission" date="2015-05" db="EMBL/GenBank/DDBJ databases">
        <title>Distinctive expansion of gene families associated with plant cell wall degradation and secondary metabolism in the genomes of grapevine trunk pathogens.</title>
        <authorList>
            <person name="Lawrence D.P."/>
            <person name="Travadon R."/>
            <person name="Rolshausen P.E."/>
            <person name="Baumgartner K."/>
        </authorList>
    </citation>
    <scope>NUCLEOTIDE SEQUENCE [LARGE SCALE GENOMIC DNA]</scope>
    <source>
        <strain evidence="14">UCRPC4</strain>
    </source>
</reference>
<dbReference type="OrthoDB" id="3519933at2759"/>
<evidence type="ECO:0000256" key="2">
    <source>
        <dbReference type="ARBA" id="ARBA00004924"/>
    </source>
</evidence>
<dbReference type="Pfam" id="PF13434">
    <property type="entry name" value="Lys_Orn_oxgnase"/>
    <property type="match status" value="1"/>
</dbReference>
<proteinExistence type="inferred from homology"/>
<keyword evidence="8" id="KW-0521">NADP</keyword>
<comment type="similarity">
    <text evidence="3">Belongs to the lysine N(6)-hydroxylase/L-ornithine N(5)-oxygenase family.</text>
</comment>
<evidence type="ECO:0000256" key="1">
    <source>
        <dbReference type="ARBA" id="ARBA00001974"/>
    </source>
</evidence>
<comment type="cofactor">
    <cofactor evidence="1">
        <name>FAD</name>
        <dbReference type="ChEBI" id="CHEBI:57692"/>
    </cofactor>
</comment>
<keyword evidence="9" id="KW-0560">Oxidoreductase</keyword>
<sequence>MATSEAQMISSQRAHTQNKETNNTPFYDALCIGFGATGVALAVAFNDQNPNLKIQFVEQQSRRSWKPSAQSVGERMRTSFLDDLITARNPRSEFTFVNYLHTVGQLVTFTNLSDIKPSRYQYAQYLTWCASHFKDQVVYGKKVLRVEPVYHENGLVTHWKVVTRDVVSNKAQVLFAKRVISAVGKQPRIPVSLSSPGLSGQLLHASDCLEATEGLLEPTQKSRHIALVGDGQQAAEVFLKFHTELSPHKITWYTRESVLRPRSDTAFTINALQQPNVSQPSIDYPPELRRQYLLNQGSPDYAHGIDLDIVDKLYDLQYTLRVKQPDETSWSYQIRPYMEVEGAERTPEGQVKLSFRDLRNGSISTDETRFDLVIAATGYERSEYLRVLKNLEPLSEQGSLTVDRDYKLNLVKRAVSPGIGIWVLGSLQNSDDVSHYADNSNLPSSRKNAC</sequence>
<evidence type="ECO:0000256" key="8">
    <source>
        <dbReference type="ARBA" id="ARBA00022857"/>
    </source>
</evidence>
<keyword evidence="14" id="KW-0503">Monooxygenase</keyword>